<dbReference type="InterPro" id="IPR023213">
    <property type="entry name" value="CAT-like_dom_sf"/>
</dbReference>
<dbReference type="FunFam" id="3.40.50.12780:FF:000012">
    <property type="entry name" value="Non-ribosomal peptide synthetase"/>
    <property type="match status" value="1"/>
</dbReference>
<dbReference type="Proteomes" id="UP000321514">
    <property type="component" value="Unassembled WGS sequence"/>
</dbReference>
<dbReference type="GO" id="GO:0043041">
    <property type="term" value="P:amino acid activation for nonribosomal peptide biosynthetic process"/>
    <property type="evidence" value="ECO:0007669"/>
    <property type="project" value="TreeGrafter"/>
</dbReference>
<dbReference type="GO" id="GO:0044550">
    <property type="term" value="P:secondary metabolite biosynthetic process"/>
    <property type="evidence" value="ECO:0007669"/>
    <property type="project" value="TreeGrafter"/>
</dbReference>
<name>A0A511TFI2_MYXFU</name>
<dbReference type="InterPro" id="IPR020845">
    <property type="entry name" value="AMP-binding_CS"/>
</dbReference>
<keyword evidence="1" id="KW-0596">Phosphopantetheine</keyword>
<dbReference type="Gene3D" id="3.30.559.30">
    <property type="entry name" value="Nonribosomal peptide synthetase, condensation domain"/>
    <property type="match status" value="1"/>
</dbReference>
<feature type="compositionally biased region" description="Basic and acidic residues" evidence="3">
    <location>
        <begin position="1075"/>
        <end position="1100"/>
    </location>
</feature>
<dbReference type="PANTHER" id="PTHR45527">
    <property type="entry name" value="NONRIBOSOMAL PEPTIDE SYNTHETASE"/>
    <property type="match status" value="1"/>
</dbReference>
<dbReference type="Gene3D" id="3.30.300.30">
    <property type="match status" value="1"/>
</dbReference>
<dbReference type="GO" id="GO:0003824">
    <property type="term" value="F:catalytic activity"/>
    <property type="evidence" value="ECO:0007669"/>
    <property type="project" value="InterPro"/>
</dbReference>
<dbReference type="RefSeq" id="WP_083560691.1">
    <property type="nucleotide sequence ID" value="NZ_BJXR01000072.1"/>
</dbReference>
<keyword evidence="2" id="KW-0597">Phosphoprotein</keyword>
<dbReference type="PROSITE" id="PS00455">
    <property type="entry name" value="AMP_BINDING"/>
    <property type="match status" value="1"/>
</dbReference>
<dbReference type="Proteomes" id="UP000183760">
    <property type="component" value="Unassembled WGS sequence"/>
</dbReference>
<evidence type="ECO:0000256" key="3">
    <source>
        <dbReference type="SAM" id="MobiDB-lite"/>
    </source>
</evidence>
<dbReference type="GO" id="GO:0031177">
    <property type="term" value="F:phosphopantetheine binding"/>
    <property type="evidence" value="ECO:0007669"/>
    <property type="project" value="InterPro"/>
</dbReference>
<dbReference type="PROSITE" id="PS50075">
    <property type="entry name" value="CARRIER"/>
    <property type="match status" value="1"/>
</dbReference>
<dbReference type="OrthoDB" id="9757540at2"/>
<dbReference type="InterPro" id="IPR036736">
    <property type="entry name" value="ACP-like_sf"/>
</dbReference>
<dbReference type="InterPro" id="IPR001242">
    <property type="entry name" value="Condensation_dom"/>
</dbReference>
<evidence type="ECO:0000313" key="5">
    <source>
        <dbReference type="EMBL" id="GEN12920.1"/>
    </source>
</evidence>
<dbReference type="InterPro" id="IPR025110">
    <property type="entry name" value="AMP-bd_C"/>
</dbReference>
<dbReference type="CDD" id="cd19531">
    <property type="entry name" value="LCL_NRPS-like"/>
    <property type="match status" value="1"/>
</dbReference>
<dbReference type="SMART" id="SM00823">
    <property type="entry name" value="PKS_PP"/>
    <property type="match status" value="1"/>
</dbReference>
<dbReference type="FunFam" id="2.30.38.10:FF:000001">
    <property type="entry name" value="Non-ribosomal peptide synthetase PvdI"/>
    <property type="match status" value="1"/>
</dbReference>
<organism evidence="5 8">
    <name type="scientific">Myxococcus fulvus</name>
    <dbReference type="NCBI Taxonomy" id="33"/>
    <lineage>
        <taxon>Bacteria</taxon>
        <taxon>Pseudomonadati</taxon>
        <taxon>Myxococcota</taxon>
        <taxon>Myxococcia</taxon>
        <taxon>Myxococcales</taxon>
        <taxon>Cystobacterineae</taxon>
        <taxon>Myxococcaceae</taxon>
        <taxon>Myxococcus</taxon>
    </lineage>
</organism>
<reference evidence="6 7" key="1">
    <citation type="submission" date="2016-10" db="EMBL/GenBank/DDBJ databases">
        <authorList>
            <person name="Varghese N."/>
            <person name="Submissions S."/>
        </authorList>
    </citation>
    <scope>NUCLEOTIDE SEQUENCE [LARGE SCALE GENOMIC DNA]</scope>
    <source>
        <strain evidence="6 7">DSM 16525</strain>
    </source>
</reference>
<reference evidence="5 8" key="2">
    <citation type="submission" date="2019-07" db="EMBL/GenBank/DDBJ databases">
        <title>Whole genome shotgun sequence of Myxococcus fulvus NBRC 100333.</title>
        <authorList>
            <person name="Hosoyama A."/>
            <person name="Uohara A."/>
            <person name="Ohji S."/>
            <person name="Ichikawa N."/>
        </authorList>
    </citation>
    <scope>NUCLEOTIDE SEQUENCE [LARGE SCALE GENOMIC DNA]</scope>
    <source>
        <strain evidence="5 8">NBRC 100333</strain>
    </source>
</reference>
<dbReference type="Pfam" id="PF00501">
    <property type="entry name" value="AMP-binding"/>
    <property type="match status" value="1"/>
</dbReference>
<dbReference type="SUPFAM" id="SSF47336">
    <property type="entry name" value="ACP-like"/>
    <property type="match status" value="1"/>
</dbReference>
<gene>
    <name evidence="5" type="ORF">MFU01_79570</name>
    <name evidence="6" type="ORF">SAMN05443572_113116</name>
</gene>
<evidence type="ECO:0000313" key="8">
    <source>
        <dbReference type="Proteomes" id="UP000321514"/>
    </source>
</evidence>
<keyword evidence="7" id="KW-1185">Reference proteome</keyword>
<dbReference type="Gene3D" id="3.40.50.980">
    <property type="match status" value="2"/>
</dbReference>
<evidence type="ECO:0000313" key="6">
    <source>
        <dbReference type="EMBL" id="SEU38576.1"/>
    </source>
</evidence>
<dbReference type="Pfam" id="PF13193">
    <property type="entry name" value="AMP-binding_C"/>
    <property type="match status" value="1"/>
</dbReference>
<evidence type="ECO:0000256" key="1">
    <source>
        <dbReference type="ARBA" id="ARBA00022450"/>
    </source>
</evidence>
<dbReference type="GO" id="GO:0005737">
    <property type="term" value="C:cytoplasm"/>
    <property type="evidence" value="ECO:0007669"/>
    <property type="project" value="TreeGrafter"/>
</dbReference>
<dbReference type="InterPro" id="IPR045851">
    <property type="entry name" value="AMP-bd_C_sf"/>
</dbReference>
<comment type="caution">
    <text evidence="5">The sequence shown here is derived from an EMBL/GenBank/DDBJ whole genome shotgun (WGS) entry which is preliminary data.</text>
</comment>
<dbReference type="EMBL" id="BJXR01000072">
    <property type="protein sequence ID" value="GEN12920.1"/>
    <property type="molecule type" value="Genomic_DNA"/>
</dbReference>
<dbReference type="Gene3D" id="1.10.1200.10">
    <property type="entry name" value="ACP-like"/>
    <property type="match status" value="1"/>
</dbReference>
<protein>
    <submittedName>
        <fullName evidence="6">Amino acid adenylation domain-containing protein</fullName>
    </submittedName>
</protein>
<evidence type="ECO:0000313" key="7">
    <source>
        <dbReference type="Proteomes" id="UP000183760"/>
    </source>
</evidence>
<dbReference type="EMBL" id="FOIB01000013">
    <property type="protein sequence ID" value="SEU38576.1"/>
    <property type="molecule type" value="Genomic_DNA"/>
</dbReference>
<dbReference type="InterPro" id="IPR020806">
    <property type="entry name" value="PKS_PP-bd"/>
</dbReference>
<dbReference type="FunFam" id="3.40.50.980:FF:000001">
    <property type="entry name" value="Non-ribosomal peptide synthetase"/>
    <property type="match status" value="1"/>
</dbReference>
<dbReference type="NCBIfam" id="TIGR01733">
    <property type="entry name" value="AA-adenyl-dom"/>
    <property type="match status" value="1"/>
</dbReference>
<dbReference type="InterPro" id="IPR009081">
    <property type="entry name" value="PP-bd_ACP"/>
</dbReference>
<feature type="region of interest" description="Disordered" evidence="3">
    <location>
        <begin position="1075"/>
        <end position="1108"/>
    </location>
</feature>
<dbReference type="InterPro" id="IPR010071">
    <property type="entry name" value="AA_adenyl_dom"/>
</dbReference>
<feature type="domain" description="Carrier" evidence="4">
    <location>
        <begin position="1003"/>
        <end position="1078"/>
    </location>
</feature>
<dbReference type="InterPro" id="IPR000873">
    <property type="entry name" value="AMP-dep_synth/lig_dom"/>
</dbReference>
<dbReference type="CDD" id="cd05930">
    <property type="entry name" value="A_NRPS"/>
    <property type="match status" value="1"/>
</dbReference>
<sequence length="1108" mass="123766">MSRDTESMSLEEKKQLLKRLLARQDAAPRVAAVQEPFALSYGQSALFHLHQSDPDNHAYHTLFSFRVHGPLDVDALRRAAEVLVERHEVLRTTYGVSDDGRLLQRVQEQGTLPFTLNDSRGVSPAEVRRRLIEEVRKPFDLTTGPVARLSVTRVDGGEHLVVFTQHHVSNDARALQVLQRELLEVYGQLVTRGTASLPAPRAQYRQFVEWEQALLGGPRGEVLERYWKERLAGAPPALELPTDKPRPAEQGCHGDTVIHELDRALVRRAEARAREQGVTLYTFLLACFHVLLSRHTGQRDVLVGTPTNTLMSAEDAALQEVVGYAVNPVVVRSSVDEGLGFGAFARELQKRVLEALEHQAYPFPQLVAKLGGPRDASRPPVFQVMFNYLPVSDRDPLAMLGLSVDEGRTFQVNGLTLSPYVLPQQEAQFDVGMECLKLGERLVLALHYNADLFLGRTARRLLERFECLVADAVERPSATCDALEVVSASEREELLLGLNPRPMDWVDGPSMVDLVEAQVRRTPDAVALSVGDTHLTYRELNARANRLAHYLRTHHGAGPDVLVGLMVDRTEWLLIGTLGILKSGAAYVPIDPAYPAERVRYLLQDSSSGVLLTEPQLLETARQGSPAGCVDITTARGDSDEDVAHRPGCEDLAYVIYTSGSTGRPKGTLIEHHSAVSFLRWCQTEFRATDFDVTFFGTSYCFDLSIFEMFYTLSVGRRVRLLRNSLQIAEYLDSESRILVNTVPSVVKELLAAGAELGNVTVLNMAGEPIPQSVMSQLEGLPIQVRNLYGPSEDTTYSTCYRFPGDDPKVLIGKPLANTRVYILDKDLRLVPRGVPGELCLSGDGLARGYLDRPDLTAERFVPDPFMPGRRMYRTGDVAQWRADGNLDYLGRRDDQVKLNGYRIELGEIEVALSKHPATREVLVLARPGPSRDMELVAWLVCSEKVEPRELRAFLEQRLPRFMVPGHFVFLDAFPLTPNGKIDKKALAAPVAAASRSAMPPVAPRSELERALHELWGHALRGAHFGIDDNFFDVGGSSLHLTQIHMSLQRRLGRKMPMTELYRFPTIRALAEFLDRGPEKQAEPSNDERAERMRKQEQFFRARKARRS</sequence>
<dbReference type="Gene3D" id="2.30.38.10">
    <property type="entry name" value="Luciferase, Domain 3"/>
    <property type="match status" value="1"/>
</dbReference>
<dbReference type="Gene3D" id="3.30.559.10">
    <property type="entry name" value="Chloramphenicol acetyltransferase-like domain"/>
    <property type="match status" value="1"/>
</dbReference>
<accession>A0A511TFI2</accession>
<dbReference type="SUPFAM" id="SSF56801">
    <property type="entry name" value="Acetyl-CoA synthetase-like"/>
    <property type="match status" value="1"/>
</dbReference>
<evidence type="ECO:0000259" key="4">
    <source>
        <dbReference type="PROSITE" id="PS50075"/>
    </source>
</evidence>
<evidence type="ECO:0000256" key="2">
    <source>
        <dbReference type="ARBA" id="ARBA00022553"/>
    </source>
</evidence>
<dbReference type="SUPFAM" id="SSF52777">
    <property type="entry name" value="CoA-dependent acyltransferases"/>
    <property type="match status" value="2"/>
</dbReference>
<dbReference type="PANTHER" id="PTHR45527:SF1">
    <property type="entry name" value="FATTY ACID SYNTHASE"/>
    <property type="match status" value="1"/>
</dbReference>
<dbReference type="Pfam" id="PF00550">
    <property type="entry name" value="PP-binding"/>
    <property type="match status" value="1"/>
</dbReference>
<proteinExistence type="predicted"/>
<dbReference type="AlphaFoldDB" id="A0A511TFI2"/>
<dbReference type="Pfam" id="PF00668">
    <property type="entry name" value="Condensation"/>
    <property type="match status" value="1"/>
</dbReference>